<dbReference type="Gene3D" id="3.20.20.80">
    <property type="entry name" value="Glycosidases"/>
    <property type="match status" value="1"/>
</dbReference>
<keyword evidence="2 4" id="KW-0378">Hydrolase</keyword>
<reference evidence="7 8" key="1">
    <citation type="submission" date="2024-06" db="EMBL/GenBank/DDBJ databases">
        <title>The Natural Products Discovery Center: Release of the First 8490 Sequenced Strains for Exploring Actinobacteria Biosynthetic Diversity.</title>
        <authorList>
            <person name="Kalkreuter E."/>
            <person name="Kautsar S.A."/>
            <person name="Yang D."/>
            <person name="Bader C.D."/>
            <person name="Teijaro C.N."/>
            <person name="Fluegel L."/>
            <person name="Davis C.M."/>
            <person name="Simpson J.R."/>
            <person name="Lauterbach L."/>
            <person name="Steele A.D."/>
            <person name="Gui C."/>
            <person name="Meng S."/>
            <person name="Li G."/>
            <person name="Viehrig K."/>
            <person name="Ye F."/>
            <person name="Su P."/>
            <person name="Kiefer A.F."/>
            <person name="Nichols A."/>
            <person name="Cepeda A.J."/>
            <person name="Yan W."/>
            <person name="Fan B."/>
            <person name="Jiang Y."/>
            <person name="Adhikari A."/>
            <person name="Zheng C.-J."/>
            <person name="Schuster L."/>
            <person name="Cowan T.M."/>
            <person name="Smanski M.J."/>
            <person name="Chevrette M.G."/>
            <person name="De Carvalho L.P.S."/>
            <person name="Shen B."/>
        </authorList>
    </citation>
    <scope>NUCLEOTIDE SEQUENCE [LARGE SCALE GENOMIC DNA]</scope>
    <source>
        <strain evidence="7 8">NPDC048946</strain>
    </source>
</reference>
<evidence type="ECO:0000259" key="6">
    <source>
        <dbReference type="PROSITE" id="PS51764"/>
    </source>
</evidence>
<name>A0ABV3DIF6_9ACTN</name>
<evidence type="ECO:0000256" key="4">
    <source>
        <dbReference type="PROSITE-ProRule" id="PRU01100"/>
    </source>
</evidence>
<evidence type="ECO:0000256" key="1">
    <source>
        <dbReference type="ARBA" id="ARBA00007754"/>
    </source>
</evidence>
<evidence type="ECO:0000313" key="8">
    <source>
        <dbReference type="Proteomes" id="UP001551482"/>
    </source>
</evidence>
<dbReference type="InterPro" id="IPR022790">
    <property type="entry name" value="GH26_dom"/>
</dbReference>
<feature type="active site" description="Proton donor" evidence="4">
    <location>
        <position position="187"/>
    </location>
</feature>
<evidence type="ECO:0000256" key="2">
    <source>
        <dbReference type="ARBA" id="ARBA00022801"/>
    </source>
</evidence>
<feature type="compositionally biased region" description="Low complexity" evidence="5">
    <location>
        <begin position="389"/>
        <end position="434"/>
    </location>
</feature>
<organism evidence="7 8">
    <name type="scientific">Streptodolium elevatio</name>
    <dbReference type="NCBI Taxonomy" id="3157996"/>
    <lineage>
        <taxon>Bacteria</taxon>
        <taxon>Bacillati</taxon>
        <taxon>Actinomycetota</taxon>
        <taxon>Actinomycetes</taxon>
        <taxon>Kitasatosporales</taxon>
        <taxon>Streptomycetaceae</taxon>
        <taxon>Streptodolium</taxon>
    </lineage>
</organism>
<accession>A0ABV3DIF6</accession>
<evidence type="ECO:0000313" key="7">
    <source>
        <dbReference type="EMBL" id="MEU8134704.1"/>
    </source>
</evidence>
<gene>
    <name evidence="7" type="ORF">AB0C36_14460</name>
</gene>
<dbReference type="PANTHER" id="PTHR40079:SF4">
    <property type="entry name" value="GH26 DOMAIN-CONTAINING PROTEIN-RELATED"/>
    <property type="match status" value="1"/>
</dbReference>
<sequence>MRITVPRVLGALVLALMITYTFVWAPNLVDSQAAPEAPGLGPIPEHQPAPSWVKERAAAAPTEVFPPAGKKFLGIMTAHGSYDLAPLDEFSRAVGRDPSVLQFSVGWADSPFDRRLFDQVAKRGLMPLMAWEPWDFRKESPIEEERGNQPEYALRHIIAGRFDDYITKWAEGVKELGYPVAIRFAHEMNGFWYPWAAQANGNTTDQYIQAWRHVHDIFTRVGADDVTWVWSPNRDYDGSTPMQSLYPGDEYVDWVGLSGYFGTKGVEEYKSFNEIFQPTVRALRRFTQRPVVITETGAVDFDGRKAEWISEMFRQLPENPDLIGVIWYEARKEREADWRIAVSPAASEAYRTGMGDARYDVKWTFKATPQHSVEQTADPPKSPAPPSAPSTTTKPPTSTAPARPTTTKPPTRTTTRPAGSRTPTATRTARGGAG</sequence>
<protein>
    <submittedName>
        <fullName evidence="7">Glycosyl hydrolase</fullName>
    </submittedName>
</protein>
<dbReference type="Pfam" id="PF02156">
    <property type="entry name" value="Glyco_hydro_26"/>
    <property type="match status" value="1"/>
</dbReference>
<dbReference type="RefSeq" id="WP_358353594.1">
    <property type="nucleotide sequence ID" value="NZ_JBEZFP010000030.1"/>
</dbReference>
<feature type="region of interest" description="Disordered" evidence="5">
    <location>
        <begin position="370"/>
        <end position="434"/>
    </location>
</feature>
<evidence type="ECO:0000256" key="3">
    <source>
        <dbReference type="ARBA" id="ARBA00023295"/>
    </source>
</evidence>
<feature type="domain" description="GH26" evidence="6">
    <location>
        <begin position="55"/>
        <end position="363"/>
    </location>
</feature>
<dbReference type="SUPFAM" id="SSF51445">
    <property type="entry name" value="(Trans)glycosidases"/>
    <property type="match status" value="1"/>
</dbReference>
<dbReference type="PANTHER" id="PTHR40079">
    <property type="entry name" value="MANNAN ENDO-1,4-BETA-MANNOSIDASE E-RELATED"/>
    <property type="match status" value="1"/>
</dbReference>
<dbReference type="GO" id="GO:0016787">
    <property type="term" value="F:hydrolase activity"/>
    <property type="evidence" value="ECO:0007669"/>
    <property type="project" value="UniProtKB-KW"/>
</dbReference>
<dbReference type="InterPro" id="IPR000805">
    <property type="entry name" value="Glyco_hydro_26"/>
</dbReference>
<dbReference type="InterPro" id="IPR017853">
    <property type="entry name" value="GH"/>
</dbReference>
<evidence type="ECO:0000256" key="5">
    <source>
        <dbReference type="SAM" id="MobiDB-lite"/>
    </source>
</evidence>
<feature type="active site" description="Nucleophile" evidence="4">
    <location>
        <position position="295"/>
    </location>
</feature>
<comment type="similarity">
    <text evidence="1 4">Belongs to the glycosyl hydrolase 26 family.</text>
</comment>
<dbReference type="PROSITE" id="PS51764">
    <property type="entry name" value="GH26"/>
    <property type="match status" value="1"/>
</dbReference>
<keyword evidence="8" id="KW-1185">Reference proteome</keyword>
<dbReference type="Proteomes" id="UP001551482">
    <property type="component" value="Unassembled WGS sequence"/>
</dbReference>
<dbReference type="EMBL" id="JBEZFP010000030">
    <property type="protein sequence ID" value="MEU8134704.1"/>
    <property type="molecule type" value="Genomic_DNA"/>
</dbReference>
<keyword evidence="3 4" id="KW-0326">Glycosidase</keyword>
<proteinExistence type="inferred from homology"/>
<comment type="caution">
    <text evidence="7">The sequence shown here is derived from an EMBL/GenBank/DDBJ whole genome shotgun (WGS) entry which is preliminary data.</text>
</comment>